<evidence type="ECO:0008006" key="18">
    <source>
        <dbReference type="Google" id="ProtNLM"/>
    </source>
</evidence>
<feature type="region of interest" description="Disordered" evidence="10">
    <location>
        <begin position="702"/>
        <end position="1200"/>
    </location>
</feature>
<keyword evidence="2" id="KW-0479">Metal-binding</keyword>
<feature type="compositionally biased region" description="Low complexity" evidence="10">
    <location>
        <begin position="1111"/>
        <end position="1133"/>
    </location>
</feature>
<reference evidence="16 17" key="1">
    <citation type="submission" date="2024-06" db="EMBL/GenBank/DDBJ databases">
        <title>A chromosome-level genome assembly of beet webworm, Loxostege sticticalis.</title>
        <authorList>
            <person name="Zhang Y."/>
        </authorList>
    </citation>
    <scope>NUCLEOTIDE SEQUENCE [LARGE SCALE GENOMIC DNA]</scope>
    <source>
        <strain evidence="16">AQ028</strain>
        <tissue evidence="16">Male pupae</tissue>
    </source>
</reference>
<evidence type="ECO:0000256" key="1">
    <source>
        <dbReference type="ARBA" id="ARBA00004123"/>
    </source>
</evidence>
<evidence type="ECO:0000259" key="14">
    <source>
        <dbReference type="PROSITE" id="PS50812"/>
    </source>
</evidence>
<dbReference type="PROSITE" id="PS50014">
    <property type="entry name" value="BROMODOMAIN_2"/>
    <property type="match status" value="1"/>
</dbReference>
<dbReference type="SMART" id="SM00297">
    <property type="entry name" value="BROMO"/>
    <property type="match status" value="1"/>
</dbReference>
<feature type="domain" description="C2H2-type" evidence="13">
    <location>
        <begin position="22"/>
        <end position="53"/>
    </location>
</feature>
<feature type="compositionally biased region" description="Low complexity" evidence="10">
    <location>
        <begin position="1142"/>
        <end position="1155"/>
    </location>
</feature>
<dbReference type="Proteomes" id="UP001549921">
    <property type="component" value="Unassembled WGS sequence"/>
</dbReference>
<dbReference type="InterPro" id="IPR000313">
    <property type="entry name" value="PWWP_dom"/>
</dbReference>
<dbReference type="PROSITE" id="PS01359">
    <property type="entry name" value="ZF_PHD_1"/>
    <property type="match status" value="1"/>
</dbReference>
<dbReference type="Pfam" id="PF00855">
    <property type="entry name" value="PWWP"/>
    <property type="match status" value="1"/>
</dbReference>
<evidence type="ECO:0000259" key="13">
    <source>
        <dbReference type="PROSITE" id="PS50157"/>
    </source>
</evidence>
<feature type="domain" description="PHD-type" evidence="12">
    <location>
        <begin position="246"/>
        <end position="296"/>
    </location>
</feature>
<dbReference type="InterPro" id="IPR013087">
    <property type="entry name" value="Znf_C2H2_type"/>
</dbReference>
<dbReference type="PROSITE" id="PS50812">
    <property type="entry name" value="PWWP"/>
    <property type="match status" value="1"/>
</dbReference>
<feature type="compositionally biased region" description="Basic and acidic residues" evidence="10">
    <location>
        <begin position="891"/>
        <end position="926"/>
    </location>
</feature>
<evidence type="ECO:0000259" key="12">
    <source>
        <dbReference type="PROSITE" id="PS50016"/>
    </source>
</evidence>
<dbReference type="PRINTS" id="PR00503">
    <property type="entry name" value="BROMODOMAIN"/>
</dbReference>
<dbReference type="PROSITE" id="PS50016">
    <property type="entry name" value="ZF_PHD_2"/>
    <property type="match status" value="1"/>
</dbReference>
<dbReference type="Gene3D" id="3.30.40.10">
    <property type="entry name" value="Zinc/RING finger domain, C3HC4 (zinc finger)"/>
    <property type="match status" value="2"/>
</dbReference>
<dbReference type="SMART" id="SM00249">
    <property type="entry name" value="PHD"/>
    <property type="match status" value="2"/>
</dbReference>
<dbReference type="SUPFAM" id="SSF57903">
    <property type="entry name" value="FYVE/PHD zinc finger"/>
    <property type="match status" value="1"/>
</dbReference>
<comment type="caution">
    <text evidence="16">The sequence shown here is derived from an EMBL/GenBank/DDBJ whole genome shotgun (WGS) entry which is preliminary data.</text>
</comment>
<evidence type="ECO:0000256" key="2">
    <source>
        <dbReference type="ARBA" id="ARBA00022723"/>
    </source>
</evidence>
<dbReference type="Pfam" id="PF10513">
    <property type="entry name" value="EPL1"/>
    <property type="match status" value="1"/>
</dbReference>
<feature type="compositionally biased region" description="Basic and acidic residues" evidence="10">
    <location>
        <begin position="739"/>
        <end position="879"/>
    </location>
</feature>
<dbReference type="PANTHER" id="PTHR13793">
    <property type="entry name" value="PHD FINGER PROTEINS"/>
    <property type="match status" value="1"/>
</dbReference>
<dbReference type="InterPro" id="IPR036427">
    <property type="entry name" value="Bromodomain-like_sf"/>
</dbReference>
<dbReference type="SUPFAM" id="SSF63748">
    <property type="entry name" value="Tudor/PWWP/MBT"/>
    <property type="match status" value="1"/>
</dbReference>
<dbReference type="InterPro" id="IPR001487">
    <property type="entry name" value="Bromodomain"/>
</dbReference>
<keyword evidence="6 8" id="KW-0103">Bromodomain</keyword>
<evidence type="ECO:0000256" key="10">
    <source>
        <dbReference type="SAM" id="MobiDB-lite"/>
    </source>
</evidence>
<sequence length="1322" mass="148844">MGLDFDVLEFCKKLRQNRPPPYQCPLEKCDKVYKSLCGLQYHLVHYDHDNPTPATPAVANNRKKGGRSRAPVPTGDIALQSPPKEALTFAEAQKVVQFEIDGKISRIPIDQPLPIMSLEEWEKKNAELEKPLPFVEPPPEPHVKLPEASFKLIPDYNERVVDAPPRPNAYIRFIEKSAEELDGEVEYDVDEEDTAWLAIINKMRAKQNLPPVSVDTLELLMDRLEKESYFQATQSGQQTAAQVDEDAVCCICMDGECQNTNVILFCDMCNLAVHQDCYGVPYIPEGQWLCRRCLQSPSRLVNCVLCPNTGGAFKQTDQGTWAHVVCALWIPEVRFANTVFLEPIDSIEMIPAARWKLQCMVCKQRGAGACIQCHKSNCYSAFHVTCAQQAGLYMKMEAAGAGRDPSQPVQVAKMAYCDAHTPAHVLQERRALESEGDSKPTDLSAIRQKGREKIIQARRVLAMKRTWAPVVLVPTLPAERVSEVAQLAHGPPAARAQLMKRLLAYWTLKRHNRNGVPLLRRLQSLTSHHGTRGIQDGTVNVRELCNQLKYWQRIRQDLERARLLCELVRKRERLKAEYTRVWERCVLHSLRPERAVLHKLLRLLRQRDASDIFTEPVDLNEVPDYSTIVKHPMDLSTMGKKLDRGAYRSVDDVEADFRLMIDNCLTYNNKDTVFYKAGIKMREQCMPIFRQARRDCRSAGLPELAGAAPAPDSSPERGSPPRDRARRPSTDRISFNRRGSTDRSRRSTERERSRRLSADRDRTSRRGSSERDRTSRRGSPDRISRRGSSDRDRNSRRGSPDRISRRGSSSRDRTSRRGSPERERTSRRHSPERERTSRRSSPERERTSRRLSPGRDRTSRRRSPERERASRRRSPEREKRSRRMSRAIASDSDHTADTRSERSVSVARSERRRLSPRRDSDDDNNTRDNSPVAASGKSRGWWRGRGRGRGRRGRRGRGRPPLAARVLHGNETPTSGSETPVPPRKSVERTHKLVTPEKSPSKQADSTPSLGLMGGLRKPTLLLPPSTGSAPPKSFGSDATLPTLSASLGRAVEPSPKKKGRGRPRKADKDKSASSPDLFRSIQGGEGKPLSTPVPASFLQYRGPPGEVGSDSDLALSRSSSSSSAWSQSCSSCTHYDDDNASTHSCDLSSSDASSGTERPGRRRTRLADMSDQEPSTPVKGRGTRSSASKTPVKGAGPDAPLEPLQLVWAKCRGYPWYPALIIDPKIPKGFIYNGVPLPVPPQDVLNLKKNHSHEPVLYLVLFFDVKRTWQWLPPNKLELLGIDKSVDQAKLVESRKPTDRKAVKKAYGDAMQFRKQVDGDK</sequence>
<dbReference type="InterPro" id="IPR011011">
    <property type="entry name" value="Znf_FYVE_PHD"/>
</dbReference>
<organism evidence="16 17">
    <name type="scientific">Loxostege sticticalis</name>
    <name type="common">Beet webworm moth</name>
    <dbReference type="NCBI Taxonomy" id="481309"/>
    <lineage>
        <taxon>Eukaryota</taxon>
        <taxon>Metazoa</taxon>
        <taxon>Ecdysozoa</taxon>
        <taxon>Arthropoda</taxon>
        <taxon>Hexapoda</taxon>
        <taxon>Insecta</taxon>
        <taxon>Pterygota</taxon>
        <taxon>Neoptera</taxon>
        <taxon>Endopterygota</taxon>
        <taxon>Lepidoptera</taxon>
        <taxon>Glossata</taxon>
        <taxon>Ditrysia</taxon>
        <taxon>Pyraloidea</taxon>
        <taxon>Crambidae</taxon>
        <taxon>Pyraustinae</taxon>
        <taxon>Loxostege</taxon>
    </lineage>
</organism>
<accession>A0ABD0SEE6</accession>
<dbReference type="PANTHER" id="PTHR13793:SF107">
    <property type="entry name" value="BROMODOMAIN-CONTAINING PROTEIN HOMOLOG"/>
    <property type="match status" value="1"/>
</dbReference>
<dbReference type="InterPro" id="IPR019786">
    <property type="entry name" value="Zinc_finger_PHD-type_CS"/>
</dbReference>
<dbReference type="SUPFAM" id="SSF47370">
    <property type="entry name" value="Bromodomain"/>
    <property type="match status" value="1"/>
</dbReference>
<feature type="compositionally biased region" description="Low complexity" evidence="10">
    <location>
        <begin position="702"/>
        <end position="711"/>
    </location>
</feature>
<dbReference type="InterPro" id="IPR050701">
    <property type="entry name" value="Histone_Mod_Regulator"/>
</dbReference>
<feature type="domain" description="PHD-type" evidence="15">
    <location>
        <begin position="300"/>
        <end position="421"/>
    </location>
</feature>
<dbReference type="FunFam" id="3.30.40.10:FF:000007">
    <property type="entry name" value="Bromodomain containing 1, isoform CRA_b"/>
    <property type="match status" value="1"/>
</dbReference>
<dbReference type="GO" id="GO:0008270">
    <property type="term" value="F:zinc ion binding"/>
    <property type="evidence" value="ECO:0007669"/>
    <property type="project" value="UniProtKB-KW"/>
</dbReference>
<dbReference type="PROSITE" id="PS51805">
    <property type="entry name" value="EPHD"/>
    <property type="match status" value="1"/>
</dbReference>
<evidence type="ECO:0000256" key="3">
    <source>
        <dbReference type="ARBA" id="ARBA00022737"/>
    </source>
</evidence>
<dbReference type="SMART" id="SM00293">
    <property type="entry name" value="PWWP"/>
    <property type="match status" value="1"/>
</dbReference>
<dbReference type="Gene3D" id="1.20.920.10">
    <property type="entry name" value="Bromodomain-like"/>
    <property type="match status" value="1"/>
</dbReference>
<dbReference type="InterPro" id="IPR001965">
    <property type="entry name" value="Znf_PHD"/>
</dbReference>
<evidence type="ECO:0000313" key="17">
    <source>
        <dbReference type="Proteomes" id="UP001549921"/>
    </source>
</evidence>
<dbReference type="CDD" id="cd15670">
    <property type="entry name" value="ePHD_BRPF"/>
    <property type="match status" value="1"/>
</dbReference>
<feature type="compositionally biased region" description="Basic residues" evidence="10">
    <location>
        <begin position="940"/>
        <end position="958"/>
    </location>
</feature>
<gene>
    <name evidence="16" type="ORF">ABMA28_008714</name>
</gene>
<dbReference type="CDD" id="cd05839">
    <property type="entry name" value="PWWP_BRPF"/>
    <property type="match status" value="1"/>
</dbReference>
<dbReference type="Pfam" id="PF00439">
    <property type="entry name" value="Bromodomain"/>
    <property type="match status" value="1"/>
</dbReference>
<evidence type="ECO:0000256" key="9">
    <source>
        <dbReference type="PROSITE-ProRule" id="PRU00042"/>
    </source>
</evidence>
<proteinExistence type="predicted"/>
<evidence type="ECO:0000256" key="5">
    <source>
        <dbReference type="ARBA" id="ARBA00022833"/>
    </source>
</evidence>
<evidence type="ECO:0000256" key="6">
    <source>
        <dbReference type="ARBA" id="ARBA00023117"/>
    </source>
</evidence>
<feature type="domain" description="PWWP" evidence="14">
    <location>
        <begin position="1204"/>
        <end position="1278"/>
    </location>
</feature>
<evidence type="ECO:0000256" key="4">
    <source>
        <dbReference type="ARBA" id="ARBA00022771"/>
    </source>
</evidence>
<evidence type="ECO:0000256" key="8">
    <source>
        <dbReference type="PROSITE-ProRule" id="PRU00035"/>
    </source>
</evidence>
<evidence type="ECO:0000259" key="15">
    <source>
        <dbReference type="PROSITE" id="PS51805"/>
    </source>
</evidence>
<dbReference type="PROSITE" id="PS50157">
    <property type="entry name" value="ZINC_FINGER_C2H2_2"/>
    <property type="match status" value="1"/>
</dbReference>
<dbReference type="Gene3D" id="2.30.30.140">
    <property type="match status" value="1"/>
</dbReference>
<keyword evidence="3" id="KW-0677">Repeat</keyword>
<dbReference type="InterPro" id="IPR019787">
    <property type="entry name" value="Znf_PHD-finger"/>
</dbReference>
<evidence type="ECO:0000256" key="7">
    <source>
        <dbReference type="ARBA" id="ARBA00023242"/>
    </source>
</evidence>
<evidence type="ECO:0000259" key="11">
    <source>
        <dbReference type="PROSITE" id="PS50014"/>
    </source>
</evidence>
<dbReference type="InterPro" id="IPR013083">
    <property type="entry name" value="Znf_RING/FYVE/PHD"/>
</dbReference>
<feature type="domain" description="Bromo" evidence="11">
    <location>
        <begin position="605"/>
        <end position="675"/>
    </location>
</feature>
<dbReference type="InterPro" id="IPR034732">
    <property type="entry name" value="EPHD"/>
</dbReference>
<dbReference type="EMBL" id="JBEDNZ010000022">
    <property type="protein sequence ID" value="KAL0818209.1"/>
    <property type="molecule type" value="Genomic_DNA"/>
</dbReference>
<dbReference type="CDD" id="cd15572">
    <property type="entry name" value="PHD_BRPF"/>
    <property type="match status" value="1"/>
</dbReference>
<keyword evidence="7" id="KW-0539">Nucleus</keyword>
<evidence type="ECO:0000313" key="16">
    <source>
        <dbReference type="EMBL" id="KAL0818209.1"/>
    </source>
</evidence>
<dbReference type="FunFam" id="2.30.30.140:FF:000008">
    <property type="entry name" value="Bromodomain containing 1, isoform CRA_b"/>
    <property type="match status" value="1"/>
</dbReference>
<keyword evidence="4 9" id="KW-0863">Zinc-finger</keyword>
<feature type="compositionally biased region" description="Basic and acidic residues" evidence="10">
    <location>
        <begin position="719"/>
        <end position="730"/>
    </location>
</feature>
<protein>
    <recommendedName>
        <fullName evidence="18">Peregrin</fullName>
    </recommendedName>
</protein>
<dbReference type="Pfam" id="PF13831">
    <property type="entry name" value="PHD_2"/>
    <property type="match status" value="1"/>
</dbReference>
<dbReference type="InterPro" id="IPR019542">
    <property type="entry name" value="Enhancer_polycomb-like_N"/>
</dbReference>
<dbReference type="FunFam" id="3.30.40.10:FF:000008">
    <property type="entry name" value="Bromodomain containing 1, isoform CRA_a"/>
    <property type="match status" value="1"/>
</dbReference>
<feature type="region of interest" description="Disordered" evidence="10">
    <location>
        <begin position="49"/>
        <end position="78"/>
    </location>
</feature>
<keyword evidence="5" id="KW-0862">Zinc</keyword>
<name>A0ABD0SEE6_LOXSC</name>
<feature type="compositionally biased region" description="Basic and acidic residues" evidence="10">
    <location>
        <begin position="985"/>
        <end position="995"/>
    </location>
</feature>
<dbReference type="Pfam" id="PF13832">
    <property type="entry name" value="zf-HC5HC2H_2"/>
    <property type="match status" value="1"/>
</dbReference>
<comment type="subcellular location">
    <subcellularLocation>
        <location evidence="1">Nucleus</location>
    </subcellularLocation>
</comment>
<dbReference type="GO" id="GO:0005634">
    <property type="term" value="C:nucleus"/>
    <property type="evidence" value="ECO:0007669"/>
    <property type="project" value="UniProtKB-SubCell"/>
</dbReference>
<dbReference type="PROSITE" id="PS00028">
    <property type="entry name" value="ZINC_FINGER_C2H2_1"/>
    <property type="match status" value="1"/>
</dbReference>